<keyword evidence="8" id="KW-1185">Reference proteome</keyword>
<dbReference type="GO" id="GO:0046872">
    <property type="term" value="F:metal ion binding"/>
    <property type="evidence" value="ECO:0007669"/>
    <property type="project" value="UniProtKB-KW"/>
</dbReference>
<dbReference type="CDD" id="cd00371">
    <property type="entry name" value="HMA"/>
    <property type="match status" value="1"/>
</dbReference>
<accession>A0A7I8L597</accession>
<organism evidence="7 8">
    <name type="scientific">Spirodela intermedia</name>
    <name type="common">Intermediate duckweed</name>
    <dbReference type="NCBI Taxonomy" id="51605"/>
    <lineage>
        <taxon>Eukaryota</taxon>
        <taxon>Viridiplantae</taxon>
        <taxon>Streptophyta</taxon>
        <taxon>Embryophyta</taxon>
        <taxon>Tracheophyta</taxon>
        <taxon>Spermatophyta</taxon>
        <taxon>Magnoliopsida</taxon>
        <taxon>Liliopsida</taxon>
        <taxon>Araceae</taxon>
        <taxon>Lemnoideae</taxon>
        <taxon>Spirodela</taxon>
    </lineage>
</organism>
<dbReference type="SUPFAM" id="SSF55008">
    <property type="entry name" value="HMA, heavy metal-associated domain"/>
    <property type="match status" value="1"/>
</dbReference>
<evidence type="ECO:0000313" key="8">
    <source>
        <dbReference type="Proteomes" id="UP000663760"/>
    </source>
</evidence>
<dbReference type="EMBL" id="LR746274">
    <property type="protein sequence ID" value="CAA7405193.1"/>
    <property type="molecule type" value="Genomic_DNA"/>
</dbReference>
<protein>
    <recommendedName>
        <fullName evidence="6">HMA domain-containing protein</fullName>
    </recommendedName>
</protein>
<feature type="signal peptide" evidence="5">
    <location>
        <begin position="1"/>
        <end position="29"/>
    </location>
</feature>
<evidence type="ECO:0000259" key="6">
    <source>
        <dbReference type="PROSITE" id="PS50846"/>
    </source>
</evidence>
<dbReference type="PANTHER" id="PTHR46195">
    <property type="entry name" value="HEAVY METAL-ASSOCIATED ISOPRENYLATED PLANT PROTEIN 7"/>
    <property type="match status" value="1"/>
</dbReference>
<keyword evidence="5" id="KW-0732">Signal</keyword>
<dbReference type="Pfam" id="PF00403">
    <property type="entry name" value="HMA"/>
    <property type="match status" value="1"/>
</dbReference>
<dbReference type="AlphaFoldDB" id="A0A7I8L597"/>
<gene>
    <name evidence="7" type="ORF">SI8410_11015871</name>
</gene>
<sequence length="313" mass="33838">MGEVSLLSLSLSLSLALSLVLLFSPGCSSLIWFLLQDQGRNKLRGEADKKNGKKKQEGDEAKHDAGVGRLKKEEKKGDEGKTAGGGGSVEGGGDKETPTPPPEEIIMRVNMHCAGCAKKIKRSLMGIEGVEEVKTDCGNHLVVVKGKVAAGDPLGLVNRLQRKNGRKVELLTPVLPKPVEKKDENPKPVLKKEEVTMAVLKVHMHCEACGQEIKKRILKIKGGVLDPVTLLEHVHRRIGRNAAVVEVKPLEKVAVDKAGGGVATKENDEGAADGAQSEVNGNPWTWSYPRYPMEFSYPSQIFSDENPNACSIM</sequence>
<feature type="chain" id="PRO_5029754998" description="HMA domain-containing protein" evidence="5">
    <location>
        <begin position="30"/>
        <end position="313"/>
    </location>
</feature>
<dbReference type="InterPro" id="IPR036163">
    <property type="entry name" value="HMA_dom_sf"/>
</dbReference>
<keyword evidence="2" id="KW-0636">Prenylation</keyword>
<feature type="region of interest" description="Disordered" evidence="4">
    <location>
        <begin position="45"/>
        <end position="103"/>
    </location>
</feature>
<keyword evidence="1" id="KW-0479">Metal-binding</keyword>
<dbReference type="OrthoDB" id="785630at2759"/>
<feature type="domain" description="HMA" evidence="6">
    <location>
        <begin position="102"/>
        <end position="169"/>
    </location>
</feature>
<evidence type="ECO:0000256" key="5">
    <source>
        <dbReference type="SAM" id="SignalP"/>
    </source>
</evidence>
<dbReference type="PROSITE" id="PS50846">
    <property type="entry name" value="HMA_2"/>
    <property type="match status" value="1"/>
</dbReference>
<dbReference type="InterPro" id="IPR044577">
    <property type="entry name" value="HIPP4/7/8/17/18/19"/>
</dbReference>
<keyword evidence="2" id="KW-0449">Lipoprotein</keyword>
<evidence type="ECO:0000256" key="3">
    <source>
        <dbReference type="ARBA" id="ARBA00024045"/>
    </source>
</evidence>
<name>A0A7I8L597_SPIIN</name>
<evidence type="ECO:0000313" key="7">
    <source>
        <dbReference type="EMBL" id="CAA7405193.1"/>
    </source>
</evidence>
<reference evidence="7" key="1">
    <citation type="submission" date="2020-02" db="EMBL/GenBank/DDBJ databases">
        <authorList>
            <person name="Scholz U."/>
            <person name="Mascher M."/>
            <person name="Fiebig A."/>
        </authorList>
    </citation>
    <scope>NUCLEOTIDE SEQUENCE</scope>
</reference>
<feature type="compositionally biased region" description="Gly residues" evidence="4">
    <location>
        <begin position="82"/>
        <end position="91"/>
    </location>
</feature>
<proteinExistence type="inferred from homology"/>
<evidence type="ECO:0000256" key="2">
    <source>
        <dbReference type="ARBA" id="ARBA00023289"/>
    </source>
</evidence>
<dbReference type="Gene3D" id="3.30.70.100">
    <property type="match status" value="2"/>
</dbReference>
<evidence type="ECO:0000256" key="4">
    <source>
        <dbReference type="SAM" id="MobiDB-lite"/>
    </source>
</evidence>
<evidence type="ECO:0000256" key="1">
    <source>
        <dbReference type="ARBA" id="ARBA00022723"/>
    </source>
</evidence>
<feature type="compositionally biased region" description="Basic and acidic residues" evidence="4">
    <location>
        <begin position="45"/>
        <end position="81"/>
    </location>
</feature>
<dbReference type="Proteomes" id="UP000663760">
    <property type="component" value="Chromosome 11"/>
</dbReference>
<comment type="similarity">
    <text evidence="3">Belongs to the HIPP family.</text>
</comment>
<dbReference type="PANTHER" id="PTHR46195:SF2">
    <property type="entry name" value="HEAVY METAL-ASSOCIATED ISOPRENYLATED PLANT PROTEIN 7"/>
    <property type="match status" value="1"/>
</dbReference>
<dbReference type="InterPro" id="IPR006121">
    <property type="entry name" value="HMA_dom"/>
</dbReference>